<evidence type="ECO:0008006" key="2">
    <source>
        <dbReference type="Google" id="ProtNLM"/>
    </source>
</evidence>
<sequence length="193" mass="22107">MTRNTFEYINYADSTAILYLIFWQEKIDEYVREFYGGNSENTLRTKFGYCVNKSLALLEAATDSPSMFRGVKSSNMLQVGSIIESRVKEIYLYEGEQQHLLLDILCSAPWNCLPQSVSETRKGAATWLIAEIIDEMTSPPNRMSGILKVAAIPAAIEFYRSIGFEENPDGSREMILTREKALQFLEAYRLRWS</sequence>
<protein>
    <recommendedName>
        <fullName evidence="2">N-acetyltransferase domain-containing protein</fullName>
    </recommendedName>
</protein>
<dbReference type="AlphaFoldDB" id="A0A0C1R8K9"/>
<name>A0A0C1R8K9_9CYAN</name>
<reference evidence="1" key="1">
    <citation type="journal article" date="2015" name="Genome Announc.">
        <title>Draft Genome Sequence of Tolypothrix boutellei Strain VB521301.</title>
        <authorList>
            <person name="Chandrababunaidu M.M."/>
            <person name="Singh D."/>
            <person name="Sen D."/>
            <person name="Bhan S."/>
            <person name="Das S."/>
            <person name="Gupta A."/>
            <person name="Adhikary S.P."/>
            <person name="Tripathy S."/>
        </authorList>
    </citation>
    <scope>NUCLEOTIDE SEQUENCE</scope>
    <source>
        <strain evidence="1">VB521301</strain>
    </source>
</reference>
<dbReference type="OrthoDB" id="509440at2"/>
<gene>
    <name evidence="1" type="ORF">DA73_0200635</name>
</gene>
<comment type="caution">
    <text evidence="1">The sequence shown here is derived from an EMBL/GenBank/DDBJ whole genome shotgun (WGS) entry which is preliminary data.</text>
</comment>
<evidence type="ECO:0000313" key="1">
    <source>
        <dbReference type="EMBL" id="KIE13909.1"/>
    </source>
</evidence>
<dbReference type="EMBL" id="JHEG02000001">
    <property type="protein sequence ID" value="KIE13909.1"/>
    <property type="molecule type" value="Genomic_DNA"/>
</dbReference>
<organism evidence="1">
    <name type="scientific">Tolypothrix bouteillei VB521301</name>
    <dbReference type="NCBI Taxonomy" id="1479485"/>
    <lineage>
        <taxon>Bacteria</taxon>
        <taxon>Bacillati</taxon>
        <taxon>Cyanobacteriota</taxon>
        <taxon>Cyanophyceae</taxon>
        <taxon>Nostocales</taxon>
        <taxon>Tolypothrichaceae</taxon>
        <taxon>Tolypothrix</taxon>
    </lineage>
</organism>
<proteinExistence type="predicted"/>
<accession>A0A0C1R8K9</accession>